<evidence type="ECO:0000256" key="1">
    <source>
        <dbReference type="SAM" id="MobiDB-lite"/>
    </source>
</evidence>
<name>A0ABR0S2E6_9EURO</name>
<dbReference type="GeneID" id="89994260"/>
<evidence type="ECO:0000313" key="4">
    <source>
        <dbReference type="Proteomes" id="UP001334248"/>
    </source>
</evidence>
<accession>A0ABR0S2E6</accession>
<feature type="region of interest" description="Disordered" evidence="1">
    <location>
        <begin position="354"/>
        <end position="379"/>
    </location>
</feature>
<dbReference type="Pfam" id="PF08313">
    <property type="entry name" value="SCA7"/>
    <property type="match status" value="1"/>
</dbReference>
<feature type="compositionally biased region" description="Polar residues" evidence="1">
    <location>
        <begin position="354"/>
        <end position="363"/>
    </location>
</feature>
<dbReference type="PANTHER" id="PTHR47805:SF1">
    <property type="entry name" value="SAGA-ASSOCIATED FACTOR 73"/>
    <property type="match status" value="1"/>
</dbReference>
<protein>
    <submittedName>
        <fullName evidence="3">SAGA complex subunit Sgf73</fullName>
    </submittedName>
</protein>
<keyword evidence="4" id="KW-1185">Reference proteome</keyword>
<evidence type="ECO:0000313" key="3">
    <source>
        <dbReference type="EMBL" id="KAK5946668.1"/>
    </source>
</evidence>
<sequence length="379" mass="41522">MLRPTSFVDKGFFAGLGLKKDGAFKKVNKVKALRKQETSKKAKSSSAKKDSAPSKGPTSPIYPQLRDVTVEPNAEEQDDPFDTIVCKHCKKTILKQTSKDHIAGCLKSKQEKARKKKEAREAALRAKERAERGDDEEDEDDDIKDGKRGKLANGDDAKSKKRKAEGEDDSKPNKKKKKEEQKPKAAKPKGPVDVERQCGVTLPNGQQCARSLTCKSHSMGAKRAVPGRSLPYDMLLAAYQKKNQARQQKAAIDANAPALFDDELDNITGPVDSDEERDAVMTSIQRSIARPQPLVTRTLFPTRRKYQLVRMKEMLSNAMSGNRSGGLFSVSSGNSGSAYPGSAANETFAIPSATPLTASTNMPQGMFRPPSRRESIDVA</sequence>
<feature type="region of interest" description="Disordered" evidence="1">
    <location>
        <begin position="100"/>
        <end position="198"/>
    </location>
</feature>
<comment type="caution">
    <text evidence="3">The sequence shown here is derived from an EMBL/GenBank/DDBJ whole genome shotgun (WGS) entry which is preliminary data.</text>
</comment>
<dbReference type="InterPro" id="IPR013243">
    <property type="entry name" value="SCA7_dom"/>
</dbReference>
<dbReference type="InterPro" id="IPR037804">
    <property type="entry name" value="SGF73"/>
</dbReference>
<dbReference type="RefSeq" id="XP_064734758.1">
    <property type="nucleotide sequence ID" value="XM_064869261.1"/>
</dbReference>
<feature type="region of interest" description="Disordered" evidence="1">
    <location>
        <begin position="31"/>
        <end position="82"/>
    </location>
</feature>
<dbReference type="PANTHER" id="PTHR47805">
    <property type="entry name" value="SAGA-ASSOCIATED FACTOR 73"/>
    <property type="match status" value="1"/>
</dbReference>
<gene>
    <name evidence="3" type="primary">sgf73</name>
    <name evidence="3" type="ORF">PMZ80_000811</name>
</gene>
<organism evidence="3 4">
    <name type="scientific">Knufia obscura</name>
    <dbReference type="NCBI Taxonomy" id="1635080"/>
    <lineage>
        <taxon>Eukaryota</taxon>
        <taxon>Fungi</taxon>
        <taxon>Dikarya</taxon>
        <taxon>Ascomycota</taxon>
        <taxon>Pezizomycotina</taxon>
        <taxon>Eurotiomycetes</taxon>
        <taxon>Chaetothyriomycetidae</taxon>
        <taxon>Chaetothyriales</taxon>
        <taxon>Trichomeriaceae</taxon>
        <taxon>Knufia</taxon>
    </lineage>
</organism>
<feature type="compositionally biased region" description="Acidic residues" evidence="1">
    <location>
        <begin position="133"/>
        <end position="143"/>
    </location>
</feature>
<dbReference type="Gene3D" id="6.10.140.670">
    <property type="match status" value="1"/>
</dbReference>
<evidence type="ECO:0000259" key="2">
    <source>
        <dbReference type="PROSITE" id="PS51505"/>
    </source>
</evidence>
<proteinExistence type="predicted"/>
<dbReference type="PROSITE" id="PS51505">
    <property type="entry name" value="SCA7"/>
    <property type="match status" value="1"/>
</dbReference>
<feature type="compositionally biased region" description="Basic and acidic residues" evidence="1">
    <location>
        <begin position="118"/>
        <end position="132"/>
    </location>
</feature>
<feature type="domain" description="SCA7" evidence="2">
    <location>
        <begin position="185"/>
        <end position="251"/>
    </location>
</feature>
<reference evidence="3 4" key="1">
    <citation type="journal article" date="2023" name="Res Sq">
        <title>Genomic and morphological characterization of Knufia obscura isolated from the Mars 2020 spacecraft assembly facility.</title>
        <authorList>
            <person name="Chander A.M."/>
            <person name="Teixeira M.M."/>
            <person name="Singh N.K."/>
            <person name="Williams M.P."/>
            <person name="Parker C.W."/>
            <person name="Leo P."/>
            <person name="Stajich J.E."/>
            <person name="Torok T."/>
            <person name="Tighe S."/>
            <person name="Mason C.E."/>
            <person name="Venkateswaran K."/>
        </authorList>
    </citation>
    <scope>NUCLEOTIDE SEQUENCE [LARGE SCALE GENOMIC DNA]</scope>
    <source>
        <strain evidence="3 4">CCFEE 5817</strain>
    </source>
</reference>
<feature type="compositionally biased region" description="Basic and acidic residues" evidence="1">
    <location>
        <begin position="144"/>
        <end position="158"/>
    </location>
</feature>
<dbReference type="EMBL" id="JAVHJV010000001">
    <property type="protein sequence ID" value="KAK5946668.1"/>
    <property type="molecule type" value="Genomic_DNA"/>
</dbReference>
<dbReference type="Proteomes" id="UP001334248">
    <property type="component" value="Unassembled WGS sequence"/>
</dbReference>